<dbReference type="Gene3D" id="3.40.50.720">
    <property type="entry name" value="NAD(P)-binding Rossmann-like Domain"/>
    <property type="match status" value="1"/>
</dbReference>
<dbReference type="EMBL" id="JBHFGU010000002">
    <property type="protein sequence ID" value="MFB2619215.1"/>
    <property type="molecule type" value="Genomic_DNA"/>
</dbReference>
<evidence type="ECO:0000313" key="9">
    <source>
        <dbReference type="Proteomes" id="UP001576708"/>
    </source>
</evidence>
<dbReference type="Pfam" id="PF04321">
    <property type="entry name" value="RmlD_sub_bind"/>
    <property type="match status" value="1"/>
</dbReference>
<evidence type="ECO:0000256" key="5">
    <source>
        <dbReference type="ARBA" id="ARBA00048200"/>
    </source>
</evidence>
<evidence type="ECO:0000256" key="2">
    <source>
        <dbReference type="ARBA" id="ARBA00010944"/>
    </source>
</evidence>
<keyword evidence="6" id="KW-0521">NADP</keyword>
<accession>A0ABV4VFZ9</accession>
<comment type="pathway">
    <text evidence="1 6">Carbohydrate biosynthesis; dTDP-L-rhamnose biosynthesis.</text>
</comment>
<dbReference type="CDD" id="cd05254">
    <property type="entry name" value="dTDP_HR_like_SDR_e"/>
    <property type="match status" value="1"/>
</dbReference>
<dbReference type="SUPFAM" id="SSF51735">
    <property type="entry name" value="NAD(P)-binding Rossmann-fold domains"/>
    <property type="match status" value="1"/>
</dbReference>
<dbReference type="GO" id="GO:0008831">
    <property type="term" value="F:dTDP-4-dehydrorhamnose reductase activity"/>
    <property type="evidence" value="ECO:0007669"/>
    <property type="project" value="UniProtKB-EC"/>
</dbReference>
<comment type="catalytic activity">
    <reaction evidence="5 6">
        <text>dTDP-beta-L-rhamnose + NADP(+) = dTDP-4-dehydro-beta-L-rhamnose + NADPH + H(+)</text>
        <dbReference type="Rhea" id="RHEA:21796"/>
        <dbReference type="ChEBI" id="CHEBI:15378"/>
        <dbReference type="ChEBI" id="CHEBI:57510"/>
        <dbReference type="ChEBI" id="CHEBI:57783"/>
        <dbReference type="ChEBI" id="CHEBI:58349"/>
        <dbReference type="ChEBI" id="CHEBI:62830"/>
        <dbReference type="EC" id="1.1.1.133"/>
    </reaction>
</comment>
<proteinExistence type="inferred from homology"/>
<organism evidence="8 9">
    <name type="scientific">Shewanella mangrovisoli</name>
    <dbReference type="NCBI Taxonomy" id="2864211"/>
    <lineage>
        <taxon>Bacteria</taxon>
        <taxon>Pseudomonadati</taxon>
        <taxon>Pseudomonadota</taxon>
        <taxon>Gammaproteobacteria</taxon>
        <taxon>Alteromonadales</taxon>
        <taxon>Shewanellaceae</taxon>
        <taxon>Shewanella</taxon>
    </lineage>
</organism>
<comment type="function">
    <text evidence="6">Catalyzes the reduction of dTDP-6-deoxy-L-lyxo-4-hexulose to yield dTDP-L-rhamnose.</text>
</comment>
<dbReference type="InterPro" id="IPR005913">
    <property type="entry name" value="dTDP_dehydrorham_reduct"/>
</dbReference>
<sequence length="301" mass="33558">MKILITGCNGQVGNSLVKLLSSMLTVEFLAVDHKQLDITDGPAVIKLVNEFKPDVIVNAAAYTSVDKAEQEIELSYAINRDGPLFLAQASNMVCASLIHISTDYVFDGNKNGEYEELDVPRARSVYGASKLAGEEAVIKECNRAVVIRTSWVFSEFGNNFVKTMLALSKRQNSIMVVDDQIGGPTYAGDLANEIVKISELIYLNKNFPFGIYHYSGFPYVTWYEFADTIFDIAAVYQIIQEKPSLNPIKTNLYPAVAKRPKNSCLSMDKIENTLSIRPSNWKVGLERVLLNLRVPNESNRN</sequence>
<reference evidence="8 9" key="1">
    <citation type="submission" date="2024-09" db="EMBL/GenBank/DDBJ databases">
        <authorList>
            <person name="Zhang Y."/>
        </authorList>
    </citation>
    <scope>NUCLEOTIDE SEQUENCE [LARGE SCALE GENOMIC DNA]</scope>
    <source>
        <strain evidence="8 9">ZJ318</strain>
    </source>
</reference>
<dbReference type="InterPro" id="IPR029903">
    <property type="entry name" value="RmlD-like-bd"/>
</dbReference>
<keyword evidence="6 8" id="KW-0560">Oxidoreductase</keyword>
<dbReference type="Gene3D" id="3.90.25.10">
    <property type="entry name" value="UDP-galactose 4-epimerase, domain 1"/>
    <property type="match status" value="1"/>
</dbReference>
<dbReference type="Proteomes" id="UP001576708">
    <property type="component" value="Unassembled WGS sequence"/>
</dbReference>
<dbReference type="PANTHER" id="PTHR10491">
    <property type="entry name" value="DTDP-4-DEHYDRORHAMNOSE REDUCTASE"/>
    <property type="match status" value="1"/>
</dbReference>
<evidence type="ECO:0000256" key="3">
    <source>
        <dbReference type="ARBA" id="ARBA00012929"/>
    </source>
</evidence>
<feature type="domain" description="RmlD-like substrate binding" evidence="7">
    <location>
        <begin position="1"/>
        <end position="292"/>
    </location>
</feature>
<gene>
    <name evidence="8" type="primary">rfbD</name>
    <name evidence="8" type="ORF">ACE02W_05260</name>
</gene>
<dbReference type="InterPro" id="IPR036291">
    <property type="entry name" value="NAD(P)-bd_dom_sf"/>
</dbReference>
<evidence type="ECO:0000256" key="4">
    <source>
        <dbReference type="ARBA" id="ARBA00017099"/>
    </source>
</evidence>
<dbReference type="RefSeq" id="WP_342201007.1">
    <property type="nucleotide sequence ID" value="NZ_JBCATE010000002.1"/>
</dbReference>
<comment type="cofactor">
    <cofactor evidence="6">
        <name>Mg(2+)</name>
        <dbReference type="ChEBI" id="CHEBI:18420"/>
    </cofactor>
    <text evidence="6">Binds 1 Mg(2+) ion per monomer.</text>
</comment>
<keyword evidence="9" id="KW-1185">Reference proteome</keyword>
<evidence type="ECO:0000259" key="7">
    <source>
        <dbReference type="Pfam" id="PF04321"/>
    </source>
</evidence>
<evidence type="ECO:0000256" key="1">
    <source>
        <dbReference type="ARBA" id="ARBA00004781"/>
    </source>
</evidence>
<protein>
    <recommendedName>
        <fullName evidence="4 6">dTDP-4-dehydrorhamnose reductase</fullName>
        <ecNumber evidence="3 6">1.1.1.133</ecNumber>
    </recommendedName>
</protein>
<comment type="caution">
    <text evidence="8">The sequence shown here is derived from an EMBL/GenBank/DDBJ whole genome shotgun (WGS) entry which is preliminary data.</text>
</comment>
<dbReference type="EC" id="1.1.1.133" evidence="3 6"/>
<name>A0ABV4VFZ9_9GAMM</name>
<evidence type="ECO:0000313" key="8">
    <source>
        <dbReference type="EMBL" id="MFB2619215.1"/>
    </source>
</evidence>
<dbReference type="PANTHER" id="PTHR10491:SF4">
    <property type="entry name" value="METHIONINE ADENOSYLTRANSFERASE 2 SUBUNIT BETA"/>
    <property type="match status" value="1"/>
</dbReference>
<dbReference type="NCBIfam" id="TIGR01214">
    <property type="entry name" value="rmlD"/>
    <property type="match status" value="1"/>
</dbReference>
<evidence type="ECO:0000256" key="6">
    <source>
        <dbReference type="RuleBase" id="RU364082"/>
    </source>
</evidence>
<comment type="similarity">
    <text evidence="2 6">Belongs to the dTDP-4-dehydrorhamnose reductase family.</text>
</comment>